<reference evidence="1" key="1">
    <citation type="submission" date="2018-01" db="EMBL/GenBank/DDBJ databases">
        <authorList>
            <consortium name="Urmite Genomes"/>
        </authorList>
    </citation>
    <scope>NUCLEOTIDE SEQUENCE [LARGE SCALE GENOMIC DNA]</scope>
    <source>
        <strain evidence="1">AFP003</strain>
    </source>
</reference>
<protein>
    <submittedName>
        <fullName evidence="1">NAD(P)/FAD-dependent oxidoreductase</fullName>
    </submittedName>
</protein>
<comment type="caution">
    <text evidence="1">The sequence shown here is derived from an EMBL/GenBank/DDBJ whole genome shotgun (WGS) entry which is preliminary data.</text>
</comment>
<accession>A0A2K4YB19</accession>
<evidence type="ECO:0000313" key="1">
    <source>
        <dbReference type="EMBL" id="SOX53988.1"/>
    </source>
</evidence>
<dbReference type="InterPro" id="IPR036188">
    <property type="entry name" value="FAD/NAD-bd_sf"/>
</dbReference>
<dbReference type="AlphaFoldDB" id="A0A2K4YB19"/>
<dbReference type="EMBL" id="FXEG02000003">
    <property type="protein sequence ID" value="SOX53988.1"/>
    <property type="molecule type" value="Genomic_DNA"/>
</dbReference>
<name>A0A2K4YB19_9MYCO</name>
<evidence type="ECO:0000313" key="2">
    <source>
        <dbReference type="Proteomes" id="UP000236318"/>
    </source>
</evidence>
<dbReference type="Proteomes" id="UP000236318">
    <property type="component" value="Unassembled WGS sequence"/>
</dbReference>
<organism evidence="1 2">
    <name type="scientific">Mycobacterium ahvazicum</name>
    <dbReference type="NCBI Taxonomy" id="1964395"/>
    <lineage>
        <taxon>Bacteria</taxon>
        <taxon>Bacillati</taxon>
        <taxon>Actinomycetota</taxon>
        <taxon>Actinomycetes</taxon>
        <taxon>Mycobacteriales</taxon>
        <taxon>Mycobacteriaceae</taxon>
        <taxon>Mycobacterium</taxon>
        <taxon>Mycobacterium simiae complex</taxon>
    </lineage>
</organism>
<dbReference type="SUPFAM" id="SSF51905">
    <property type="entry name" value="FAD/NAD(P)-binding domain"/>
    <property type="match status" value="1"/>
</dbReference>
<gene>
    <name evidence="1" type="ORF">MAAFP003_2664</name>
</gene>
<proteinExistence type="predicted"/>
<sequence>MSGRKYVSDDREARRAAADRPIPCVPMSDAVDVIVVGAGFAGLYALHKPRAQGPSVWVQR</sequence>
<keyword evidence="2" id="KW-1185">Reference proteome</keyword>
<dbReference type="Gene3D" id="3.50.50.60">
    <property type="entry name" value="FAD/NAD(P)-binding domain"/>
    <property type="match status" value="1"/>
</dbReference>